<dbReference type="EMBL" id="AMEM01000024">
    <property type="protein sequence ID" value="EKX89421.1"/>
    <property type="molecule type" value="Genomic_DNA"/>
</dbReference>
<dbReference type="STRING" id="1035195.HMPREF9997_01892"/>
<evidence type="ECO:0000313" key="2">
    <source>
        <dbReference type="EMBL" id="EKX89421.1"/>
    </source>
</evidence>
<keyword evidence="3" id="KW-1185">Reference proteome</keyword>
<dbReference type="Pfam" id="PF13785">
    <property type="entry name" value="DUF4178"/>
    <property type="match status" value="1"/>
</dbReference>
<organism evidence="2 3">
    <name type="scientific">Corynebacterium durum F0235</name>
    <dbReference type="NCBI Taxonomy" id="1035195"/>
    <lineage>
        <taxon>Bacteria</taxon>
        <taxon>Bacillati</taxon>
        <taxon>Actinomycetota</taxon>
        <taxon>Actinomycetes</taxon>
        <taxon>Mycobacteriales</taxon>
        <taxon>Corynebacteriaceae</taxon>
        <taxon>Corynebacterium</taxon>
    </lineage>
</organism>
<evidence type="ECO:0000259" key="1">
    <source>
        <dbReference type="Pfam" id="PF13785"/>
    </source>
</evidence>
<sequence>MLPQLGLDSELSGIPCVSKFLPERMRCGARVIYSGVQYVVRDVYVFTVDDAPWYFYALHSNEGGILRNDALSVHIDNGELHVCWWNRGDTRQRAEELAITIDGSKYTACTEGASDYRAEGELTHGRRGAVAYKLFNNDMRQRWLFFANWDGSDHDTEELFVGRRVSANDVTILPPEKSDWYGEGFDAEMGWAVITAITGVGTILSGAKAIVLAVGLF</sequence>
<dbReference type="InterPro" id="IPR025235">
    <property type="entry name" value="DUF4178"/>
</dbReference>
<dbReference type="HOGENOM" id="CLU_1270517_0_0_11"/>
<dbReference type="Proteomes" id="UP000010445">
    <property type="component" value="Unassembled WGS sequence"/>
</dbReference>
<dbReference type="PATRIC" id="fig|1035195.3.peg.1710"/>
<name>L1MES3_9CORY</name>
<protein>
    <recommendedName>
        <fullName evidence="1">DUF4178 domain-containing protein</fullName>
    </recommendedName>
</protein>
<comment type="caution">
    <text evidence="2">The sequence shown here is derived from an EMBL/GenBank/DDBJ whole genome shotgun (WGS) entry which is preliminary data.</text>
</comment>
<accession>L1MES3</accession>
<dbReference type="AlphaFoldDB" id="L1MES3"/>
<evidence type="ECO:0000313" key="3">
    <source>
        <dbReference type="Proteomes" id="UP000010445"/>
    </source>
</evidence>
<reference evidence="2 3" key="1">
    <citation type="submission" date="2012-05" db="EMBL/GenBank/DDBJ databases">
        <authorList>
            <person name="Weinstock G."/>
            <person name="Sodergren E."/>
            <person name="Lobos E.A."/>
            <person name="Fulton L."/>
            <person name="Fulton R."/>
            <person name="Courtney L."/>
            <person name="Fronick C."/>
            <person name="O'Laughlin M."/>
            <person name="Godfrey J."/>
            <person name="Wilson R.M."/>
            <person name="Miner T."/>
            <person name="Farmer C."/>
            <person name="Delehaunty K."/>
            <person name="Cordes M."/>
            <person name="Minx P."/>
            <person name="Tomlinson C."/>
            <person name="Chen J."/>
            <person name="Wollam A."/>
            <person name="Pepin K.H."/>
            <person name="Bhonagiri V."/>
            <person name="Zhang X."/>
            <person name="Suruliraj S."/>
            <person name="Warren W."/>
            <person name="Mitreva M."/>
            <person name="Mardis E.R."/>
            <person name="Wilson R.K."/>
        </authorList>
    </citation>
    <scope>NUCLEOTIDE SEQUENCE [LARGE SCALE GENOMIC DNA]</scope>
    <source>
        <strain evidence="2 3">F0235</strain>
    </source>
</reference>
<gene>
    <name evidence="2" type="ORF">HMPREF9997_01892</name>
</gene>
<proteinExistence type="predicted"/>
<feature type="domain" description="DUF4178" evidence="1">
    <location>
        <begin position="27"/>
        <end position="166"/>
    </location>
</feature>